<dbReference type="KEGG" id="chya:V22_39320"/>
<keyword evidence="3" id="KW-1185">Reference proteome</keyword>
<proteinExistence type="predicted"/>
<keyword evidence="1" id="KW-0175">Coiled coil</keyword>
<evidence type="ECO:0000313" key="3">
    <source>
        <dbReference type="Proteomes" id="UP000319976"/>
    </source>
</evidence>
<dbReference type="Proteomes" id="UP000319976">
    <property type="component" value="Chromosome"/>
</dbReference>
<evidence type="ECO:0008006" key="4">
    <source>
        <dbReference type="Google" id="ProtNLM"/>
    </source>
</evidence>
<sequence>MTNNNPNWFIAVASWEDRFRLGAERLLAEHTFERAVVFYYQENAEWTASNRATARELFTRESVSYIEVPISFDDPVATWHALRSEVESTVQQSLVPLVDFTTMPRDTLWGVLSLLHENGCDVSYAYHRPENYAEWLSRDPGRPRLVYKLSGLATLGSPTCLVVATGFDPERTRQLMWHYEPRHVLLGFQTGEQYDNNAKNIENHKESLKDEYKEFDVEQFQLDAYAEDHGLESLLNQVEQRTGKCNVVMTSLGPKLSAIAMYQVHRRFPETSLVYTPSGEFNRDYSYGISKTYQGVVNR</sequence>
<accession>A0A517TE58</accession>
<gene>
    <name evidence="2" type="ORF">V22_39320</name>
</gene>
<protein>
    <recommendedName>
        <fullName evidence="4">SMODS-associated and fused to various effectors domain-containing protein</fullName>
    </recommendedName>
</protein>
<dbReference type="OrthoDB" id="278028at2"/>
<feature type="coiled-coil region" evidence="1">
    <location>
        <begin position="191"/>
        <end position="218"/>
    </location>
</feature>
<reference evidence="2 3" key="1">
    <citation type="submission" date="2019-02" db="EMBL/GenBank/DDBJ databases">
        <title>Deep-cultivation of Planctomycetes and their phenomic and genomic characterization uncovers novel biology.</title>
        <authorList>
            <person name="Wiegand S."/>
            <person name="Jogler M."/>
            <person name="Boedeker C."/>
            <person name="Pinto D."/>
            <person name="Vollmers J."/>
            <person name="Rivas-Marin E."/>
            <person name="Kohn T."/>
            <person name="Peeters S.H."/>
            <person name="Heuer A."/>
            <person name="Rast P."/>
            <person name="Oberbeckmann S."/>
            <person name="Bunk B."/>
            <person name="Jeske O."/>
            <person name="Meyerdierks A."/>
            <person name="Storesund J.E."/>
            <person name="Kallscheuer N."/>
            <person name="Luecker S."/>
            <person name="Lage O.M."/>
            <person name="Pohl T."/>
            <person name="Merkel B.J."/>
            <person name="Hornburger P."/>
            <person name="Mueller R.-W."/>
            <person name="Bruemmer F."/>
            <person name="Labrenz M."/>
            <person name="Spormann A.M."/>
            <person name="Op den Camp H."/>
            <person name="Overmann J."/>
            <person name="Amann R."/>
            <person name="Jetten M.S.M."/>
            <person name="Mascher T."/>
            <person name="Medema M.H."/>
            <person name="Devos D.P."/>
            <person name="Kaster A.-K."/>
            <person name="Ovreas L."/>
            <person name="Rohde M."/>
            <person name="Galperin M.Y."/>
            <person name="Jogler C."/>
        </authorList>
    </citation>
    <scope>NUCLEOTIDE SEQUENCE [LARGE SCALE GENOMIC DNA]</scope>
    <source>
        <strain evidence="2 3">V22</strain>
    </source>
</reference>
<organism evidence="2 3">
    <name type="scientific">Calycomorphotria hydatis</name>
    <dbReference type="NCBI Taxonomy" id="2528027"/>
    <lineage>
        <taxon>Bacteria</taxon>
        <taxon>Pseudomonadati</taxon>
        <taxon>Planctomycetota</taxon>
        <taxon>Planctomycetia</taxon>
        <taxon>Planctomycetales</taxon>
        <taxon>Planctomycetaceae</taxon>
        <taxon>Calycomorphotria</taxon>
    </lineage>
</organism>
<name>A0A517TE58_9PLAN</name>
<dbReference type="AlphaFoldDB" id="A0A517TE58"/>
<dbReference type="RefSeq" id="WP_145265919.1">
    <property type="nucleotide sequence ID" value="NZ_CP036316.1"/>
</dbReference>
<evidence type="ECO:0000313" key="2">
    <source>
        <dbReference type="EMBL" id="QDT66661.1"/>
    </source>
</evidence>
<dbReference type="EMBL" id="CP036316">
    <property type="protein sequence ID" value="QDT66661.1"/>
    <property type="molecule type" value="Genomic_DNA"/>
</dbReference>
<evidence type="ECO:0000256" key="1">
    <source>
        <dbReference type="SAM" id="Coils"/>
    </source>
</evidence>